<organism evidence="1 2">
    <name type="scientific">Taklimakanibacter albus</name>
    <dbReference type="NCBI Taxonomy" id="2800327"/>
    <lineage>
        <taxon>Bacteria</taxon>
        <taxon>Pseudomonadati</taxon>
        <taxon>Pseudomonadota</taxon>
        <taxon>Alphaproteobacteria</taxon>
        <taxon>Hyphomicrobiales</taxon>
        <taxon>Aestuariivirgaceae</taxon>
        <taxon>Taklimakanibacter</taxon>
    </lineage>
</organism>
<name>A0ACC5RBK1_9HYPH</name>
<proteinExistence type="predicted"/>
<sequence length="240" mass="25852">MADKPLVMITGAGSGIGKATAQAFARSGYPLLLTGRRIEPLRNLGLANAVCAAADVRDRDAVTAAIAEAEAKYGPVDCLVNNAGIAPLAKLEDQDPAEWRDLIDINCTGVLNCMHAVMPAMKARRHGTIINISSIAGRKSYPSHDVYCGTKFFVHAVSEGARRNMAPFDVRVIVVSPGLTDTDIPSTMKNEAAKEFWEKGRDAVGPIAPEDVAKTILFAYQMPQNVILQELTISPTRQEY</sequence>
<gene>
    <name evidence="1" type="ORF">JHL16_26845</name>
</gene>
<dbReference type="EMBL" id="JAENHL010000008">
    <property type="protein sequence ID" value="MBK1870012.1"/>
    <property type="molecule type" value="Genomic_DNA"/>
</dbReference>
<comment type="caution">
    <text evidence="1">The sequence shown here is derived from an EMBL/GenBank/DDBJ whole genome shotgun (WGS) entry which is preliminary data.</text>
</comment>
<dbReference type="Proteomes" id="UP000616151">
    <property type="component" value="Unassembled WGS sequence"/>
</dbReference>
<accession>A0ACC5RBK1</accession>
<evidence type="ECO:0000313" key="1">
    <source>
        <dbReference type="EMBL" id="MBK1870012.1"/>
    </source>
</evidence>
<protein>
    <submittedName>
        <fullName evidence="1">SDR family oxidoreductase</fullName>
    </submittedName>
</protein>
<keyword evidence="2" id="KW-1185">Reference proteome</keyword>
<evidence type="ECO:0000313" key="2">
    <source>
        <dbReference type="Proteomes" id="UP000616151"/>
    </source>
</evidence>
<reference evidence="1" key="1">
    <citation type="submission" date="2021-01" db="EMBL/GenBank/DDBJ databases">
        <authorList>
            <person name="Sun Q."/>
        </authorList>
    </citation>
    <scope>NUCLEOTIDE SEQUENCE</scope>
    <source>
        <strain evidence="1">YIM B02566</strain>
    </source>
</reference>